<feature type="region of interest" description="Disordered" evidence="1">
    <location>
        <begin position="192"/>
        <end position="223"/>
    </location>
</feature>
<evidence type="ECO:0000313" key="2">
    <source>
        <dbReference type="EMBL" id="GEY86505.1"/>
    </source>
</evidence>
<dbReference type="EMBL" id="BKCJ010217139">
    <property type="protein sequence ID" value="GEY86505.1"/>
    <property type="molecule type" value="Genomic_DNA"/>
</dbReference>
<comment type="caution">
    <text evidence="2">The sequence shown here is derived from an EMBL/GenBank/DDBJ whole genome shotgun (WGS) entry which is preliminary data.</text>
</comment>
<dbReference type="AlphaFoldDB" id="A0A699HYT2"/>
<protein>
    <submittedName>
        <fullName evidence="2">Ribonuclease H-like domain-containing protein</fullName>
    </submittedName>
</protein>
<proteinExistence type="predicted"/>
<reference evidence="2" key="1">
    <citation type="journal article" date="2019" name="Sci. Rep.">
        <title>Draft genome of Tanacetum cinerariifolium, the natural source of mosquito coil.</title>
        <authorList>
            <person name="Yamashiro T."/>
            <person name="Shiraishi A."/>
            <person name="Satake H."/>
            <person name="Nakayama K."/>
        </authorList>
    </citation>
    <scope>NUCLEOTIDE SEQUENCE</scope>
</reference>
<name>A0A699HYT2_TANCI</name>
<gene>
    <name evidence="2" type="ORF">Tci_458479</name>
</gene>
<accession>A0A699HYT2</accession>
<evidence type="ECO:0000256" key="1">
    <source>
        <dbReference type="SAM" id="MobiDB-lite"/>
    </source>
</evidence>
<organism evidence="2">
    <name type="scientific">Tanacetum cinerariifolium</name>
    <name type="common">Dalmatian daisy</name>
    <name type="synonym">Chrysanthemum cinerariifolium</name>
    <dbReference type="NCBI Taxonomy" id="118510"/>
    <lineage>
        <taxon>Eukaryota</taxon>
        <taxon>Viridiplantae</taxon>
        <taxon>Streptophyta</taxon>
        <taxon>Embryophyta</taxon>
        <taxon>Tracheophyta</taxon>
        <taxon>Spermatophyta</taxon>
        <taxon>Magnoliopsida</taxon>
        <taxon>eudicotyledons</taxon>
        <taxon>Gunneridae</taxon>
        <taxon>Pentapetalae</taxon>
        <taxon>asterids</taxon>
        <taxon>campanulids</taxon>
        <taxon>Asterales</taxon>
        <taxon>Asteraceae</taxon>
        <taxon>Asteroideae</taxon>
        <taxon>Anthemideae</taxon>
        <taxon>Anthemidinae</taxon>
        <taxon>Tanacetum</taxon>
    </lineage>
</organism>
<feature type="compositionally biased region" description="Basic and acidic residues" evidence="1">
    <location>
        <begin position="208"/>
        <end position="223"/>
    </location>
</feature>
<sequence>MDQDSAHMMVASKVPMLKPGVETTIAPATIEEKAQIRLELKSRSTLFMGIPNEHQLKFNSIKDAKSLLQAIEKKFRGNAATKKTRRNLLKQQYENFTASSLEVQPNSPQVDNKDLQQIHPDDLEKIDLRWQMAMLTMRAMRFLKNTGRKISMNGNETISDQAEDGPTNFALMAYSSTSSNSETVDPLIFQESKSSQDDGFRPSSADGKNVDQDPRQESECKNQEKKVNVNSTNNVNVIGINRVNAIGANTNNELSFDPEMPLEDINTFNFSSDHEDDVEEESIWIQQSNSFLLQPYEFTKIIHLIK</sequence>